<comment type="caution">
    <text evidence="2">The sequence shown here is derived from an EMBL/GenBank/DDBJ whole genome shotgun (WGS) entry which is preliminary data.</text>
</comment>
<feature type="compositionally biased region" description="Polar residues" evidence="1">
    <location>
        <begin position="1"/>
        <end position="14"/>
    </location>
</feature>
<accession>A0ABR8CRX3</accession>
<reference evidence="2 3" key="1">
    <citation type="journal article" date="2020" name="ISME J.">
        <title>Comparative genomics reveals insights into cyanobacterial evolution and habitat adaptation.</title>
        <authorList>
            <person name="Chen M.Y."/>
            <person name="Teng W.K."/>
            <person name="Zhao L."/>
            <person name="Hu C.X."/>
            <person name="Zhou Y.K."/>
            <person name="Han B.P."/>
            <person name="Song L.R."/>
            <person name="Shu W.S."/>
        </authorList>
    </citation>
    <scope>NUCLEOTIDE SEQUENCE [LARGE SCALE GENOMIC DNA]</scope>
    <source>
        <strain evidence="2 3">FACHB-260</strain>
    </source>
</reference>
<dbReference type="Proteomes" id="UP000607281">
    <property type="component" value="Unassembled WGS sequence"/>
</dbReference>
<protein>
    <submittedName>
        <fullName evidence="2">Uncharacterized protein</fullName>
    </submittedName>
</protein>
<evidence type="ECO:0000256" key="1">
    <source>
        <dbReference type="SAM" id="MobiDB-lite"/>
    </source>
</evidence>
<proteinExistence type="predicted"/>
<gene>
    <name evidence="2" type="ORF">H6G18_14235</name>
</gene>
<dbReference type="Pfam" id="PF19991">
    <property type="entry name" value="HMA_2"/>
    <property type="match status" value="1"/>
</dbReference>
<sequence>MSSRKISNSHPNSLKKQHEQHQNISCSVAHAIPGRIRFRIPRLAKDTEYANKVKQVIELYVEGAKVRVNPTASSIVINYQNGSISDEQMRSRLIKLIQTAPNINLPKQVIVKSALEKIFNGLINLINSVRNLNQARNIIKYQRVRVNTWERLLSTGESMIKGFKSVIMFIFPHKELPSALEST</sequence>
<evidence type="ECO:0000313" key="3">
    <source>
        <dbReference type="Proteomes" id="UP000607281"/>
    </source>
</evidence>
<keyword evidence="3" id="KW-1185">Reference proteome</keyword>
<feature type="region of interest" description="Disordered" evidence="1">
    <location>
        <begin position="1"/>
        <end position="20"/>
    </location>
</feature>
<organism evidence="2 3">
    <name type="scientific">Anabaena subtropica FACHB-260</name>
    <dbReference type="NCBI Taxonomy" id="2692884"/>
    <lineage>
        <taxon>Bacteria</taxon>
        <taxon>Bacillati</taxon>
        <taxon>Cyanobacteriota</taxon>
        <taxon>Cyanophyceae</taxon>
        <taxon>Nostocales</taxon>
        <taxon>Nostocaceae</taxon>
        <taxon>Anabaena</taxon>
    </lineage>
</organism>
<name>A0ABR8CRX3_9NOST</name>
<dbReference type="EMBL" id="JACJRF010000022">
    <property type="protein sequence ID" value="MBD2345298.1"/>
    <property type="molecule type" value="Genomic_DNA"/>
</dbReference>
<evidence type="ECO:0000313" key="2">
    <source>
        <dbReference type="EMBL" id="MBD2345298.1"/>
    </source>
</evidence>
<dbReference type="RefSeq" id="WP_190407740.1">
    <property type="nucleotide sequence ID" value="NZ_JACJRF010000022.1"/>
</dbReference>